<accession>A0A7G2D9P0</accession>
<reference evidence="4 5" key="1">
    <citation type="submission" date="2020-09" db="EMBL/GenBank/DDBJ databases">
        <authorList>
            <person name="Courtine D."/>
        </authorList>
    </citation>
    <scope>NUCLEOTIDE SEQUENCE [LARGE SCALE GENOMIC DNA]</scope>
    <source>
        <strain evidence="4 5">IRI35c</strain>
    </source>
</reference>
<keyword evidence="2" id="KW-0119">Carbohydrate metabolism</keyword>
<evidence type="ECO:0000256" key="1">
    <source>
        <dbReference type="ARBA" id="ARBA00006821"/>
    </source>
</evidence>
<evidence type="ECO:0000313" key="4">
    <source>
        <dbReference type="EMBL" id="CAD5244955.1"/>
    </source>
</evidence>
<evidence type="ECO:0000256" key="2">
    <source>
        <dbReference type="ARBA" id="ARBA00023277"/>
    </source>
</evidence>
<name>A0A7G2D9P0_9EURY</name>
<organism evidence="4 5">
    <name type="scientific">Thermococcus camini</name>
    <dbReference type="NCBI Taxonomy" id="2016373"/>
    <lineage>
        <taxon>Archaea</taxon>
        <taxon>Methanobacteriati</taxon>
        <taxon>Methanobacteriota</taxon>
        <taxon>Thermococci</taxon>
        <taxon>Thermococcales</taxon>
        <taxon>Thermococcaceae</taxon>
        <taxon>Thermococcus</taxon>
    </lineage>
</organism>
<dbReference type="AlphaFoldDB" id="A0A7G2D9P0"/>
<dbReference type="PANTHER" id="PTHR41695:SF1">
    <property type="entry name" value="1,4-ALPHA-GLUCAN BRANCHING ENZYME TK1436"/>
    <property type="match status" value="1"/>
</dbReference>
<evidence type="ECO:0000259" key="3">
    <source>
        <dbReference type="Pfam" id="PF03065"/>
    </source>
</evidence>
<keyword evidence="5" id="KW-1185">Reference proteome</keyword>
<dbReference type="GeneID" id="58919544"/>
<gene>
    <name evidence="4" type="ORF">TIRI35C_1801</name>
</gene>
<dbReference type="GO" id="GO:0003844">
    <property type="term" value="F:1,4-alpha-glucan branching enzyme activity"/>
    <property type="evidence" value="ECO:0007669"/>
    <property type="project" value="InterPro"/>
</dbReference>
<dbReference type="InterPro" id="IPR011330">
    <property type="entry name" value="Glyco_hydro/deAcase_b/a-brl"/>
</dbReference>
<dbReference type="GO" id="GO:0030979">
    <property type="term" value="P:alpha-glucan biosynthetic process"/>
    <property type="evidence" value="ECO:0007669"/>
    <property type="project" value="InterPro"/>
</dbReference>
<feature type="domain" description="Glycoside hydrolase family 57 N-terminal" evidence="3">
    <location>
        <begin position="19"/>
        <end position="284"/>
    </location>
</feature>
<dbReference type="Proteomes" id="UP000516304">
    <property type="component" value="Chromosome TIRI35C"/>
</dbReference>
<sequence length="366" mass="41338">MIALLLHGNLQYAEIPKGEIGRVIEKAYVPVLSALLKREIPFALNITGFTLEILPGEVLRLVREGIESGLVEVTGTAYSHAILPLLSLDRVEAQIRRDREAKENLLEVSPRLFFPPELAYDPILPAVLRDNGYSEVFVDGEALVLSSHLNRAIKPVKPLYPHLIKAQRGEGNRYLNYLFGLRELKKSLKLVFQGKVTLEAVRDIDAIPVWVNVNTVVMLGAGRFPLMNPRKAAKWLKNLEDIVLYGTDIEFIGYRDLAGYSITVESFLEVFDALGSETRLPSELPHSGRKLYLRTSSWAPDKSLDIWRLDEGNARLNTLSRNLWGEKAFLAENSDARGWEPLPERRLDAFRAIYEAWRGVDGKPKE</sequence>
<dbReference type="InterPro" id="IPR004300">
    <property type="entry name" value="Glyco_hydro_57_N"/>
</dbReference>
<dbReference type="PANTHER" id="PTHR41695">
    <property type="entry name" value="1,4-ALPHA-GLUCAN BRANCHING ENZYME RV3031-RELATED"/>
    <property type="match status" value="1"/>
</dbReference>
<dbReference type="EMBL" id="LR881183">
    <property type="protein sequence ID" value="CAD5244955.1"/>
    <property type="molecule type" value="Genomic_DNA"/>
</dbReference>
<dbReference type="Pfam" id="PF03065">
    <property type="entry name" value="Glyco_hydro_57"/>
    <property type="match status" value="1"/>
</dbReference>
<dbReference type="KEGG" id="tcq:TIRI35C_1801"/>
<evidence type="ECO:0000313" key="5">
    <source>
        <dbReference type="Proteomes" id="UP000516304"/>
    </source>
</evidence>
<dbReference type="Gene3D" id="3.20.110.20">
    <property type="match status" value="1"/>
</dbReference>
<dbReference type="RefSeq" id="WP_188202587.1">
    <property type="nucleotide sequence ID" value="NZ_LR881183.1"/>
</dbReference>
<dbReference type="InterPro" id="IPR040042">
    <property type="entry name" value="Branching_enz_MT3115-like"/>
</dbReference>
<comment type="similarity">
    <text evidence="1">Belongs to the glycosyl hydrolase 57 family.</text>
</comment>
<proteinExistence type="inferred from homology"/>
<dbReference type="SUPFAM" id="SSF88713">
    <property type="entry name" value="Glycoside hydrolase/deacetylase"/>
    <property type="match status" value="1"/>
</dbReference>
<protein>
    <submittedName>
        <fullName evidence="4">Alpha-amylase</fullName>
    </submittedName>
</protein>